<gene>
    <name evidence="1" type="ORF">C7S16_5923</name>
</gene>
<name>A0AAW9CRT3_BURTH</name>
<organism evidence="1 2">
    <name type="scientific">Burkholderia thailandensis</name>
    <dbReference type="NCBI Taxonomy" id="57975"/>
    <lineage>
        <taxon>Bacteria</taxon>
        <taxon>Pseudomonadati</taxon>
        <taxon>Pseudomonadota</taxon>
        <taxon>Betaproteobacteria</taxon>
        <taxon>Burkholderiales</taxon>
        <taxon>Burkholderiaceae</taxon>
        <taxon>Burkholderia</taxon>
        <taxon>pseudomallei group</taxon>
    </lineage>
</organism>
<dbReference type="AlphaFoldDB" id="A0AAW9CRT3"/>
<reference evidence="1" key="1">
    <citation type="submission" date="2018-08" db="EMBL/GenBank/DDBJ databases">
        <title>Identification of Burkholderia cepacia strains that express a Burkholderia pseudomallei-like capsular polysaccharide.</title>
        <authorList>
            <person name="Burtnick M.N."/>
            <person name="Vongsouvath M."/>
            <person name="Newton P."/>
            <person name="Wuthiekanun V."/>
            <person name="Limmathurotsakul D."/>
            <person name="Brett P.J."/>
            <person name="Chantratita N."/>
            <person name="Dance D.A."/>
        </authorList>
    </citation>
    <scope>NUCLEOTIDE SEQUENCE</scope>
    <source>
        <strain evidence="1">SBXCC001</strain>
    </source>
</reference>
<dbReference type="Proteomes" id="UP001272137">
    <property type="component" value="Unassembled WGS sequence"/>
</dbReference>
<accession>A0AAW9CRT3</accession>
<proteinExistence type="predicted"/>
<protein>
    <submittedName>
        <fullName evidence="1">Uncharacterized protein</fullName>
    </submittedName>
</protein>
<evidence type="ECO:0000313" key="1">
    <source>
        <dbReference type="EMBL" id="MDW9251788.1"/>
    </source>
</evidence>
<comment type="caution">
    <text evidence="1">The sequence shown here is derived from an EMBL/GenBank/DDBJ whole genome shotgun (WGS) entry which is preliminary data.</text>
</comment>
<evidence type="ECO:0000313" key="2">
    <source>
        <dbReference type="Proteomes" id="UP001272137"/>
    </source>
</evidence>
<sequence>MRRRRACAVGFVDGGGESWNAGRWMRERRSRLSASPAGAWKACRPAAPATLPGARETRLASNDAGT</sequence>
<dbReference type="EMBL" id="QXCT01000001">
    <property type="protein sequence ID" value="MDW9251788.1"/>
    <property type="molecule type" value="Genomic_DNA"/>
</dbReference>